<dbReference type="SFLD" id="SFLDG01129">
    <property type="entry name" value="C1.5:_HAD__Beta-PGM__Phosphata"/>
    <property type="match status" value="1"/>
</dbReference>
<protein>
    <submittedName>
        <fullName evidence="2">Pyrimidine 5'-nucleotidase YjjG</fullName>
        <ecNumber evidence="2">3.1.3.5</ecNumber>
    </submittedName>
</protein>
<name>A0A5J4SUI2_9ZZZZ</name>
<dbReference type="Gene3D" id="1.10.150.240">
    <property type="entry name" value="Putative phosphatase, domain 2"/>
    <property type="match status" value="1"/>
</dbReference>
<reference evidence="2" key="1">
    <citation type="submission" date="2019-03" db="EMBL/GenBank/DDBJ databases">
        <title>Single cell metagenomics reveals metabolic interactions within the superorganism composed of flagellate Streblomastix strix and complex community of Bacteroidetes bacteria on its surface.</title>
        <authorList>
            <person name="Treitli S.C."/>
            <person name="Kolisko M."/>
            <person name="Husnik F."/>
            <person name="Keeling P."/>
            <person name="Hampl V."/>
        </authorList>
    </citation>
    <scope>NUCLEOTIDE SEQUENCE</scope>
    <source>
        <strain evidence="2">STM</strain>
    </source>
</reference>
<dbReference type="EC" id="3.1.3.5" evidence="2"/>
<dbReference type="PRINTS" id="PR00413">
    <property type="entry name" value="HADHALOGNASE"/>
</dbReference>
<dbReference type="SFLD" id="SFLDS00003">
    <property type="entry name" value="Haloacid_Dehalogenase"/>
    <property type="match status" value="1"/>
</dbReference>
<dbReference type="InterPro" id="IPR023198">
    <property type="entry name" value="PGP-like_dom2"/>
</dbReference>
<comment type="caution">
    <text evidence="2">The sequence shown here is derived from an EMBL/GenBank/DDBJ whole genome shotgun (WGS) entry which is preliminary data.</text>
</comment>
<dbReference type="SUPFAM" id="SSF56784">
    <property type="entry name" value="HAD-like"/>
    <property type="match status" value="1"/>
</dbReference>
<proteinExistence type="predicted"/>
<dbReference type="InterPro" id="IPR006439">
    <property type="entry name" value="HAD-SF_hydro_IA"/>
</dbReference>
<evidence type="ECO:0000256" key="1">
    <source>
        <dbReference type="ARBA" id="ARBA00022801"/>
    </source>
</evidence>
<dbReference type="Gene3D" id="3.40.50.1000">
    <property type="entry name" value="HAD superfamily/HAD-like"/>
    <property type="match status" value="1"/>
</dbReference>
<dbReference type="NCBIfam" id="TIGR01549">
    <property type="entry name" value="HAD-SF-IA-v1"/>
    <property type="match status" value="1"/>
</dbReference>
<dbReference type="EMBL" id="SNRY01000059">
    <property type="protein sequence ID" value="KAA6348850.1"/>
    <property type="molecule type" value="Genomic_DNA"/>
</dbReference>
<dbReference type="GO" id="GO:0008253">
    <property type="term" value="F:5'-nucleotidase activity"/>
    <property type="evidence" value="ECO:0007669"/>
    <property type="project" value="UniProtKB-EC"/>
</dbReference>
<evidence type="ECO:0000313" key="2">
    <source>
        <dbReference type="EMBL" id="KAA6348850.1"/>
    </source>
</evidence>
<dbReference type="AlphaFoldDB" id="A0A5J4SUI2"/>
<organism evidence="2">
    <name type="scientific">termite gut metagenome</name>
    <dbReference type="NCBI Taxonomy" id="433724"/>
    <lineage>
        <taxon>unclassified sequences</taxon>
        <taxon>metagenomes</taxon>
        <taxon>organismal metagenomes</taxon>
    </lineage>
</organism>
<dbReference type="InterPro" id="IPR036412">
    <property type="entry name" value="HAD-like_sf"/>
</dbReference>
<gene>
    <name evidence="2" type="ORF">EZS27_003737</name>
</gene>
<dbReference type="Pfam" id="PF00702">
    <property type="entry name" value="Hydrolase"/>
    <property type="match status" value="1"/>
</dbReference>
<accession>A0A5J4SUI2</accession>
<dbReference type="InterPro" id="IPR023214">
    <property type="entry name" value="HAD_sf"/>
</dbReference>
<dbReference type="InterPro" id="IPR051540">
    <property type="entry name" value="S-2-haloacid_dehalogenase"/>
</dbReference>
<sequence>MKGIKVISFDYGGTLDLPGTHWFQFLWKLVQMCFSQEIPVTKEEFWEAYVYGEQKLEYEVIPSNMGLSTTLMCKCRYEIDYLMEKKLLPDISEEKKEQTIKRFASYVTKTIQEGNSYKESAKVLSQLSGRYRVNVVSNYYGNLETVLAEAGFLPYITHVIDSTVVGVRKPDPAIWRMAIEVSDCRPEEMMVVGDSIKNDILPAKSLGCATAWLTKEVTEGYKGSVIRNLPDLLKEVINA</sequence>
<keyword evidence="1 2" id="KW-0378">Hydrolase</keyword>
<dbReference type="PANTHER" id="PTHR43316">
    <property type="entry name" value="HYDROLASE, HALOACID DELAHOGENASE-RELATED"/>
    <property type="match status" value="1"/>
</dbReference>